<evidence type="ECO:0000313" key="1">
    <source>
        <dbReference type="EMBL" id="CEN53917.1"/>
    </source>
</evidence>
<organism evidence="1 2">
    <name type="scientific">Capnocytophaga canis</name>
    <dbReference type="NCBI Taxonomy" id="1848903"/>
    <lineage>
        <taxon>Bacteria</taxon>
        <taxon>Pseudomonadati</taxon>
        <taxon>Bacteroidota</taxon>
        <taxon>Flavobacteriia</taxon>
        <taxon>Flavobacteriales</taxon>
        <taxon>Flavobacteriaceae</taxon>
        <taxon>Capnocytophaga</taxon>
    </lineage>
</organism>
<proteinExistence type="predicted"/>
<dbReference type="Proteomes" id="UP000038200">
    <property type="component" value="Unassembled WGS sequence"/>
</dbReference>
<protein>
    <submittedName>
        <fullName evidence="1">Uncharacterized protein</fullName>
    </submittedName>
</protein>
<dbReference type="EMBL" id="CDOL01000255">
    <property type="protein sequence ID" value="CEN53917.1"/>
    <property type="molecule type" value="Genomic_DNA"/>
</dbReference>
<accession>A0A0B7IV06</accession>
<name>A0A0B7IV06_9FLAO</name>
<gene>
    <name evidence="1" type="ORF">CCAND93_640001</name>
</gene>
<sequence>MAYSLQREAKSSKNILKKVCKSFGSLEKSITFAPALEGG</sequence>
<evidence type="ECO:0000313" key="2">
    <source>
        <dbReference type="Proteomes" id="UP000038200"/>
    </source>
</evidence>
<reference evidence="1 2" key="1">
    <citation type="submission" date="2015-01" db="EMBL/GenBank/DDBJ databases">
        <authorList>
            <person name="Xiang T."/>
            <person name="Song Y."/>
            <person name="Huang L."/>
            <person name="Wang B."/>
            <person name="Wu P."/>
        </authorList>
    </citation>
    <scope>NUCLEOTIDE SEQUENCE [LARGE SCALE GENOMIC DNA]</scope>
    <source>
        <strain evidence="1 2">CcD93</strain>
    </source>
</reference>
<dbReference type="AlphaFoldDB" id="A0A0B7IV06"/>